<dbReference type="InterPro" id="IPR036410">
    <property type="entry name" value="HSP_DnaJ_Cys-rich_dom_sf"/>
</dbReference>
<dbReference type="InterPro" id="IPR018253">
    <property type="entry name" value="DnaJ_domain_CS"/>
</dbReference>
<keyword evidence="4 6" id="KW-0862">Zinc</keyword>
<feature type="domain" description="J" evidence="8">
    <location>
        <begin position="17"/>
        <end position="81"/>
    </location>
</feature>
<dbReference type="Gene3D" id="1.10.287.110">
    <property type="entry name" value="DnaJ domain"/>
    <property type="match status" value="1"/>
</dbReference>
<evidence type="ECO:0000256" key="7">
    <source>
        <dbReference type="SAM" id="SignalP"/>
    </source>
</evidence>
<keyword evidence="2" id="KW-0677">Repeat</keyword>
<dbReference type="InterPro" id="IPR001623">
    <property type="entry name" value="DnaJ_domain"/>
</dbReference>
<dbReference type="InterPro" id="IPR001305">
    <property type="entry name" value="HSP_DnaJ_Cys-rich_dom"/>
</dbReference>
<dbReference type="SUPFAM" id="SSF46565">
    <property type="entry name" value="Chaperone J-domain"/>
    <property type="match status" value="1"/>
</dbReference>
<proteinExistence type="predicted"/>
<dbReference type="PRINTS" id="PR00625">
    <property type="entry name" value="JDOMAIN"/>
</dbReference>
<reference evidence="10 11" key="1">
    <citation type="submission" date="2017-04" db="EMBL/GenBank/DDBJ databases">
        <title>Draft genome of the yeast Clavispora lusitaniae type strain CBS 6936.</title>
        <authorList>
            <person name="Durrens P."/>
            <person name="Klopp C."/>
            <person name="Biteau N."/>
            <person name="Fitton-Ouhabi V."/>
            <person name="Dementhon K."/>
            <person name="Accoceberry I."/>
            <person name="Sherman D.J."/>
            <person name="Noel T."/>
        </authorList>
    </citation>
    <scope>NUCLEOTIDE SEQUENCE [LARGE SCALE GENOMIC DNA]</scope>
    <source>
        <strain evidence="10 11">CBS 6936</strain>
    </source>
</reference>
<protein>
    <submittedName>
        <fullName evidence="10">DnaJ-related protein</fullName>
    </submittedName>
</protein>
<dbReference type="Gene3D" id="2.60.260.20">
    <property type="entry name" value="Urease metallochaperone UreE, N-terminal domain"/>
    <property type="match status" value="2"/>
</dbReference>
<evidence type="ECO:0000256" key="2">
    <source>
        <dbReference type="ARBA" id="ARBA00022737"/>
    </source>
</evidence>
<dbReference type="SUPFAM" id="SSF49493">
    <property type="entry name" value="HSP40/DnaJ peptide-binding domain"/>
    <property type="match status" value="2"/>
</dbReference>
<dbReference type="Pfam" id="PF01556">
    <property type="entry name" value="DnaJ_C"/>
    <property type="match status" value="1"/>
</dbReference>
<evidence type="ECO:0000256" key="3">
    <source>
        <dbReference type="ARBA" id="ARBA00022771"/>
    </source>
</evidence>
<dbReference type="InterPro" id="IPR044713">
    <property type="entry name" value="DNJA1/2-like"/>
</dbReference>
<dbReference type="GO" id="GO:0030544">
    <property type="term" value="F:Hsp70 protein binding"/>
    <property type="evidence" value="ECO:0007669"/>
    <property type="project" value="InterPro"/>
</dbReference>
<name>A0AA91T352_CLALS</name>
<keyword evidence="5" id="KW-0143">Chaperone</keyword>
<feature type="zinc finger region" description="CR-type" evidence="6">
    <location>
        <begin position="136"/>
        <end position="217"/>
    </location>
</feature>
<dbReference type="InterPro" id="IPR036869">
    <property type="entry name" value="J_dom_sf"/>
</dbReference>
<feature type="chain" id="PRO_5041738930" evidence="7">
    <location>
        <begin position="16"/>
        <end position="350"/>
    </location>
</feature>
<dbReference type="CDD" id="cd06257">
    <property type="entry name" value="DnaJ"/>
    <property type="match status" value="1"/>
</dbReference>
<accession>A0AA91T352</accession>
<keyword evidence="1 6" id="KW-0479">Metal-binding</keyword>
<evidence type="ECO:0000313" key="11">
    <source>
        <dbReference type="Proteomes" id="UP000195602"/>
    </source>
</evidence>
<dbReference type="KEGG" id="clus:A9F13_04g03223"/>
<dbReference type="SMART" id="SM00271">
    <property type="entry name" value="DnaJ"/>
    <property type="match status" value="1"/>
</dbReference>
<comment type="caution">
    <text evidence="10">The sequence shown here is derived from an EMBL/GenBank/DDBJ whole genome shotgun (WGS) entry which is preliminary data.</text>
</comment>
<evidence type="ECO:0000256" key="4">
    <source>
        <dbReference type="ARBA" id="ARBA00022833"/>
    </source>
</evidence>
<dbReference type="PANTHER" id="PTHR43888">
    <property type="entry name" value="DNAJ-LIKE-2, ISOFORM A-RELATED"/>
    <property type="match status" value="1"/>
</dbReference>
<dbReference type="InterPro" id="IPR002939">
    <property type="entry name" value="DnaJ_C"/>
</dbReference>
<evidence type="ECO:0000256" key="5">
    <source>
        <dbReference type="ARBA" id="ARBA00023186"/>
    </source>
</evidence>
<dbReference type="CDD" id="cd10719">
    <property type="entry name" value="DnaJ_zf"/>
    <property type="match status" value="1"/>
</dbReference>
<dbReference type="InterPro" id="IPR008971">
    <property type="entry name" value="HSP40/DnaJ_pept-bd"/>
</dbReference>
<dbReference type="Pfam" id="PF00684">
    <property type="entry name" value="DnaJ_CXXCXGXG"/>
    <property type="match status" value="1"/>
</dbReference>
<dbReference type="OMA" id="KWHEDGD"/>
<feature type="domain" description="CR-type" evidence="9">
    <location>
        <begin position="136"/>
        <end position="217"/>
    </location>
</feature>
<evidence type="ECO:0000256" key="6">
    <source>
        <dbReference type="PROSITE-ProRule" id="PRU00546"/>
    </source>
</evidence>
<keyword evidence="3 6" id="KW-0863">Zinc-finger</keyword>
<dbReference type="PROSITE" id="PS00636">
    <property type="entry name" value="DNAJ_1"/>
    <property type="match status" value="1"/>
</dbReference>
<dbReference type="Pfam" id="PF00226">
    <property type="entry name" value="DnaJ"/>
    <property type="match status" value="1"/>
</dbReference>
<keyword evidence="7" id="KW-0732">Signal</keyword>
<dbReference type="GO" id="GO:0051082">
    <property type="term" value="F:unfolded protein binding"/>
    <property type="evidence" value="ECO:0007669"/>
    <property type="project" value="InterPro"/>
</dbReference>
<gene>
    <name evidence="10" type="ORF">A9F13_04g03223</name>
</gene>
<feature type="signal peptide" evidence="7">
    <location>
        <begin position="1"/>
        <end position="15"/>
    </location>
</feature>
<evidence type="ECO:0000259" key="8">
    <source>
        <dbReference type="PROSITE" id="PS50076"/>
    </source>
</evidence>
<dbReference type="Gene3D" id="2.10.230.10">
    <property type="entry name" value="Heat shock protein DnaJ, cysteine-rich domain"/>
    <property type="match status" value="1"/>
</dbReference>
<evidence type="ECO:0000259" key="9">
    <source>
        <dbReference type="PROSITE" id="PS51188"/>
    </source>
</evidence>
<evidence type="ECO:0000313" key="10">
    <source>
        <dbReference type="EMBL" id="OVF09812.1"/>
    </source>
</evidence>
<dbReference type="PROSITE" id="PS50076">
    <property type="entry name" value="DNAJ_2"/>
    <property type="match status" value="1"/>
</dbReference>
<dbReference type="GO" id="GO:0008270">
    <property type="term" value="F:zinc ion binding"/>
    <property type="evidence" value="ECO:0007669"/>
    <property type="project" value="UniProtKB-KW"/>
</dbReference>
<dbReference type="Proteomes" id="UP000195602">
    <property type="component" value="Unassembled WGS sequence"/>
</dbReference>
<dbReference type="AlphaFoldDB" id="A0AA91T352"/>
<dbReference type="GO" id="GO:0006457">
    <property type="term" value="P:protein folding"/>
    <property type="evidence" value="ECO:0007669"/>
    <property type="project" value="InterPro"/>
</dbReference>
<evidence type="ECO:0000256" key="1">
    <source>
        <dbReference type="ARBA" id="ARBA00022723"/>
    </source>
</evidence>
<dbReference type="PROSITE" id="PS51188">
    <property type="entry name" value="ZF_CR"/>
    <property type="match status" value="1"/>
</dbReference>
<organism evidence="10 11">
    <name type="scientific">Clavispora lusitaniae</name>
    <name type="common">Candida lusitaniae</name>
    <dbReference type="NCBI Taxonomy" id="36911"/>
    <lineage>
        <taxon>Eukaryota</taxon>
        <taxon>Fungi</taxon>
        <taxon>Dikarya</taxon>
        <taxon>Ascomycota</taxon>
        <taxon>Saccharomycotina</taxon>
        <taxon>Pichiomycetes</taxon>
        <taxon>Metschnikowiaceae</taxon>
        <taxon>Clavispora</taxon>
    </lineage>
</organism>
<sequence length="350" mass="39407">MRFGALFFLLALAIALDPYKVLDISKDADEKTIKSAYRRLSKQYHPDKNSDPEAHDRFIEIGQAYEILSDAEKKSNYDRFGDADPHQGGGGANFDFGDLFNQFFQHGHNNHHGQRQRRGPDTQVRLSMPLRDFYVGRDFGFDVEMNNVCQSCSGSGSADGERHRCSRCGGSGVILTRRQMGPMIQQFQTPCDQCGGKGTTIAKPCKTCRGQGTERKQRHYNVYFSPGTARNSVKVLEGEGDQSPDWVPGNMNLVITEETAGNWGFHRVGNHLYRTEVISAKEALEGGWQREIRLFDEETVVLKRGKGEVVMDGHVDVIKEHGMPHDDDYGHMYVEYRVVPIGKSNVKVEL</sequence>
<dbReference type="FunFam" id="2.10.230.10:FF:000001">
    <property type="entry name" value="DnaJ subfamily A member 2"/>
    <property type="match status" value="1"/>
</dbReference>
<dbReference type="SUPFAM" id="SSF57938">
    <property type="entry name" value="DnaJ/Hsp40 cysteine-rich domain"/>
    <property type="match status" value="1"/>
</dbReference>
<dbReference type="EMBL" id="LYUB02000004">
    <property type="protein sequence ID" value="OVF09812.1"/>
    <property type="molecule type" value="Genomic_DNA"/>
</dbReference>